<name>A0A0F8XZH2_9ZZZZ</name>
<evidence type="ECO:0000313" key="2">
    <source>
        <dbReference type="EMBL" id="KKK74492.1"/>
    </source>
</evidence>
<comment type="caution">
    <text evidence="2">The sequence shown here is derived from an EMBL/GenBank/DDBJ whole genome shotgun (WGS) entry which is preliminary data.</text>
</comment>
<protein>
    <submittedName>
        <fullName evidence="2">Uncharacterized protein</fullName>
    </submittedName>
</protein>
<evidence type="ECO:0000256" key="1">
    <source>
        <dbReference type="SAM" id="MobiDB-lite"/>
    </source>
</evidence>
<feature type="region of interest" description="Disordered" evidence="1">
    <location>
        <begin position="245"/>
        <end position="287"/>
    </location>
</feature>
<gene>
    <name evidence="2" type="ORF">LCGC14_2883240</name>
</gene>
<dbReference type="EMBL" id="LAZR01056293">
    <property type="protein sequence ID" value="KKK74492.1"/>
    <property type="molecule type" value="Genomic_DNA"/>
</dbReference>
<organism evidence="2">
    <name type="scientific">marine sediment metagenome</name>
    <dbReference type="NCBI Taxonomy" id="412755"/>
    <lineage>
        <taxon>unclassified sequences</taxon>
        <taxon>metagenomes</taxon>
        <taxon>ecological metagenomes</taxon>
    </lineage>
</organism>
<feature type="non-terminal residue" evidence="2">
    <location>
        <position position="1"/>
    </location>
</feature>
<feature type="compositionally biased region" description="Gly residues" evidence="1">
    <location>
        <begin position="277"/>
        <end position="287"/>
    </location>
</feature>
<reference evidence="2" key="1">
    <citation type="journal article" date="2015" name="Nature">
        <title>Complex archaea that bridge the gap between prokaryotes and eukaryotes.</title>
        <authorList>
            <person name="Spang A."/>
            <person name="Saw J.H."/>
            <person name="Jorgensen S.L."/>
            <person name="Zaremba-Niedzwiedzka K."/>
            <person name="Martijn J."/>
            <person name="Lind A.E."/>
            <person name="van Eijk R."/>
            <person name="Schleper C."/>
            <person name="Guy L."/>
            <person name="Ettema T.J."/>
        </authorList>
    </citation>
    <scope>NUCLEOTIDE SEQUENCE</scope>
</reference>
<proteinExistence type="predicted"/>
<accession>A0A0F8XZH2</accession>
<sequence length="287" mass="30691">DAARTWHSAEGTQAEVPEGLGKIGTTTAADIDGGAKLVPQGDVTQAGQLLQTLLSRAVQQGSLSSSDFSNLQFPLSAVALVKLGESSGQVFLPRLGTKGLIMQQMAYMIIEQLLALGVPTIKLGQRGHERTFQTASLKGDYSIEYLYTLKSPETDVALYSIAQVALQFFGIETVLSDVLKVKNPAETRRLKRLDDAELISPNIMRYRTALALIEEEREVEAQILADEMGATIEQLTSGEFEGALLPAPQPGNPNDIAPLLDTGTKAQSNKRASQLGGVAGGQEGRAR</sequence>
<dbReference type="AlphaFoldDB" id="A0A0F8XZH2"/>